<evidence type="ECO:0000256" key="11">
    <source>
        <dbReference type="ARBA" id="ARBA00032593"/>
    </source>
</evidence>
<evidence type="ECO:0000313" key="14">
    <source>
        <dbReference type="EMBL" id="SHE62764.1"/>
    </source>
</evidence>
<gene>
    <name evidence="13" type="primary">mntR_1</name>
    <name evidence="13" type="ORF">CPRO_14770</name>
    <name evidence="14" type="ORF">SAMN02745151_01288</name>
</gene>
<dbReference type="AlphaFoldDB" id="A0A0X1U7Z1"/>
<sequence length="160" mass="18379">MTKVNGFYTLKGYQMNEGAELTTAMEDYLEMICRTSLESGIVRVSDLSKMLNVKPSSATKMVQHLKELGYVNSEKYGQIELTEVGASAGKYLLYRHDVISRFLCILNQSENELEQVEKIEHFLNRKTVENISKLTQRLETEWNQPKHNDIQTNIKKNNGS</sequence>
<evidence type="ECO:0000259" key="12">
    <source>
        <dbReference type="PROSITE" id="PS50944"/>
    </source>
</evidence>
<evidence type="ECO:0000256" key="5">
    <source>
        <dbReference type="ARBA" id="ARBA00022491"/>
    </source>
</evidence>
<dbReference type="InterPro" id="IPR036388">
    <property type="entry name" value="WH-like_DNA-bd_sf"/>
</dbReference>
<dbReference type="InterPro" id="IPR050536">
    <property type="entry name" value="DtxR_MntR_Metal-Reg"/>
</dbReference>
<keyword evidence="15" id="KW-1185">Reference proteome</keyword>
<evidence type="ECO:0000313" key="13">
    <source>
        <dbReference type="EMBL" id="AMJ41070.1"/>
    </source>
</evidence>
<keyword evidence="4" id="KW-0963">Cytoplasm</keyword>
<evidence type="ECO:0000256" key="1">
    <source>
        <dbReference type="ARBA" id="ARBA00004496"/>
    </source>
</evidence>
<reference evidence="14" key="3">
    <citation type="submission" date="2016-11" db="EMBL/GenBank/DDBJ databases">
        <authorList>
            <person name="Varghese N."/>
            <person name="Submissions S."/>
        </authorList>
    </citation>
    <scope>NUCLEOTIDE SEQUENCE</scope>
    <source>
        <strain evidence="14">DSM 1682</strain>
    </source>
</reference>
<keyword evidence="6" id="KW-0805">Transcription regulation</keyword>
<evidence type="ECO:0000256" key="3">
    <source>
        <dbReference type="ARBA" id="ARBA00011738"/>
    </source>
</evidence>
<keyword evidence="9" id="KW-0804">Transcription</keyword>
<dbReference type="GO" id="GO:0003677">
    <property type="term" value="F:DNA binding"/>
    <property type="evidence" value="ECO:0007669"/>
    <property type="project" value="UniProtKB-KW"/>
</dbReference>
<comment type="subunit">
    <text evidence="3">Homodimer.</text>
</comment>
<dbReference type="InterPro" id="IPR022687">
    <property type="entry name" value="HTH_DTXR"/>
</dbReference>
<keyword evidence="5" id="KW-0678">Repressor</keyword>
<dbReference type="PROSITE" id="PS50944">
    <property type="entry name" value="HTH_DTXR"/>
    <property type="match status" value="1"/>
</dbReference>
<dbReference type="PANTHER" id="PTHR33238">
    <property type="entry name" value="IRON (METAL) DEPENDENT REPRESSOR, DTXR FAMILY"/>
    <property type="match status" value="1"/>
</dbReference>
<evidence type="ECO:0000256" key="9">
    <source>
        <dbReference type="ARBA" id="ARBA00023163"/>
    </source>
</evidence>
<protein>
    <recommendedName>
        <fullName evidence="11">Manganese transport regulator</fullName>
    </recommendedName>
</protein>
<evidence type="ECO:0000313" key="16">
    <source>
        <dbReference type="Proteomes" id="UP000184204"/>
    </source>
</evidence>
<dbReference type="Pfam" id="PF01325">
    <property type="entry name" value="Fe_dep_repress"/>
    <property type="match status" value="1"/>
</dbReference>
<dbReference type="Pfam" id="PF02742">
    <property type="entry name" value="Fe_dep_repr_C"/>
    <property type="match status" value="1"/>
</dbReference>
<dbReference type="InterPro" id="IPR001367">
    <property type="entry name" value="Fe_dep_repressor"/>
</dbReference>
<dbReference type="InterPro" id="IPR022689">
    <property type="entry name" value="Iron_dep_repressor"/>
</dbReference>
<keyword evidence="7" id="KW-0238">DNA-binding</keyword>
<accession>A0A0X1U7Z1</accession>
<keyword evidence="8" id="KW-0010">Activator</keyword>
<dbReference type="SUPFAM" id="SSF46785">
    <property type="entry name" value="Winged helix' DNA-binding domain"/>
    <property type="match status" value="1"/>
</dbReference>
<feature type="domain" description="HTH dtxR-type" evidence="12">
    <location>
        <begin position="21"/>
        <end position="82"/>
    </location>
</feature>
<reference evidence="15" key="2">
    <citation type="submission" date="2016-01" db="EMBL/GenBank/DDBJ databases">
        <authorList>
            <person name="Poehlein A."/>
            <person name="Schlien K."/>
            <person name="Gottschalk G."/>
            <person name="Buckel W."/>
            <person name="Daniel R."/>
        </authorList>
    </citation>
    <scope>NUCLEOTIDE SEQUENCE [LARGE SCALE GENOMIC DNA]</scope>
    <source>
        <strain evidence="15">X2</strain>
    </source>
</reference>
<proteinExistence type="inferred from homology"/>
<dbReference type="PANTHER" id="PTHR33238:SF11">
    <property type="entry name" value="TRANSCRIPTIONAL REGULATOR MNTR"/>
    <property type="match status" value="1"/>
</dbReference>
<keyword evidence="10" id="KW-0464">Manganese</keyword>
<dbReference type="GO" id="GO:0046914">
    <property type="term" value="F:transition metal ion binding"/>
    <property type="evidence" value="ECO:0007669"/>
    <property type="project" value="InterPro"/>
</dbReference>
<organism evidence="14 16">
    <name type="scientific">Anaerotignum propionicum DSM 1682</name>
    <dbReference type="NCBI Taxonomy" id="991789"/>
    <lineage>
        <taxon>Bacteria</taxon>
        <taxon>Bacillati</taxon>
        <taxon>Bacillota</taxon>
        <taxon>Clostridia</taxon>
        <taxon>Lachnospirales</taxon>
        <taxon>Anaerotignaceae</taxon>
        <taxon>Anaerotignum</taxon>
    </lineage>
</organism>
<evidence type="ECO:0000256" key="7">
    <source>
        <dbReference type="ARBA" id="ARBA00023125"/>
    </source>
</evidence>
<comment type="similarity">
    <text evidence="2">Belongs to the DtxR/MntR family.</text>
</comment>
<dbReference type="KEGG" id="cpro:CPRO_14770"/>
<dbReference type="SUPFAM" id="SSF47979">
    <property type="entry name" value="Iron-dependent repressor protein, dimerization domain"/>
    <property type="match status" value="1"/>
</dbReference>
<comment type="subcellular location">
    <subcellularLocation>
        <location evidence="1">Cytoplasm</location>
    </subcellularLocation>
</comment>
<evidence type="ECO:0000313" key="15">
    <source>
        <dbReference type="Proteomes" id="UP000068026"/>
    </source>
</evidence>
<reference evidence="16" key="4">
    <citation type="submission" date="2016-11" db="EMBL/GenBank/DDBJ databases">
        <authorList>
            <person name="Jaros S."/>
            <person name="Januszkiewicz K."/>
            <person name="Wedrychowicz H."/>
        </authorList>
    </citation>
    <scope>NUCLEOTIDE SEQUENCE [LARGE SCALE GENOMIC DNA]</scope>
    <source>
        <strain evidence="16">DSM 1682</strain>
    </source>
</reference>
<dbReference type="InterPro" id="IPR036421">
    <property type="entry name" value="Fe_dep_repressor_sf"/>
</dbReference>
<evidence type="ECO:0000256" key="6">
    <source>
        <dbReference type="ARBA" id="ARBA00023015"/>
    </source>
</evidence>
<dbReference type="InterPro" id="IPR036390">
    <property type="entry name" value="WH_DNA-bd_sf"/>
</dbReference>
<dbReference type="Proteomes" id="UP000068026">
    <property type="component" value="Chromosome"/>
</dbReference>
<evidence type="ECO:0000256" key="10">
    <source>
        <dbReference type="ARBA" id="ARBA00023211"/>
    </source>
</evidence>
<evidence type="ECO:0000256" key="8">
    <source>
        <dbReference type="ARBA" id="ARBA00023159"/>
    </source>
</evidence>
<dbReference type="Proteomes" id="UP000184204">
    <property type="component" value="Unassembled WGS sequence"/>
</dbReference>
<dbReference type="Gene3D" id="1.10.10.10">
    <property type="entry name" value="Winged helix-like DNA-binding domain superfamily/Winged helix DNA-binding domain"/>
    <property type="match status" value="1"/>
</dbReference>
<dbReference type="GO" id="GO:0003700">
    <property type="term" value="F:DNA-binding transcription factor activity"/>
    <property type="evidence" value="ECO:0007669"/>
    <property type="project" value="InterPro"/>
</dbReference>
<name>A0A0X1U7Z1_ANAPI</name>
<dbReference type="Gene3D" id="1.10.60.10">
    <property type="entry name" value="Iron dependent repressor, metal binding and dimerisation domain"/>
    <property type="match status" value="1"/>
</dbReference>
<evidence type="ECO:0000256" key="4">
    <source>
        <dbReference type="ARBA" id="ARBA00022490"/>
    </source>
</evidence>
<dbReference type="EMBL" id="CP014223">
    <property type="protein sequence ID" value="AMJ41070.1"/>
    <property type="molecule type" value="Genomic_DNA"/>
</dbReference>
<dbReference type="EMBL" id="FQUA01000004">
    <property type="protein sequence ID" value="SHE62764.1"/>
    <property type="molecule type" value="Genomic_DNA"/>
</dbReference>
<dbReference type="GO" id="GO:0046983">
    <property type="term" value="F:protein dimerization activity"/>
    <property type="evidence" value="ECO:0007669"/>
    <property type="project" value="InterPro"/>
</dbReference>
<dbReference type="GO" id="GO:0005737">
    <property type="term" value="C:cytoplasm"/>
    <property type="evidence" value="ECO:0007669"/>
    <property type="project" value="UniProtKB-SubCell"/>
</dbReference>
<dbReference type="SMART" id="SM00529">
    <property type="entry name" value="HTH_DTXR"/>
    <property type="match status" value="1"/>
</dbReference>
<evidence type="ECO:0000256" key="2">
    <source>
        <dbReference type="ARBA" id="ARBA00007871"/>
    </source>
</evidence>
<reference evidence="13 15" key="1">
    <citation type="journal article" date="2016" name="Genome Announc.">
        <title>Complete Genome Sequence of the Amino Acid-Fermenting Clostridium propionicum X2 (DSM 1682).</title>
        <authorList>
            <person name="Poehlein A."/>
            <person name="Schlien K."/>
            <person name="Chowdhury N.P."/>
            <person name="Gottschalk G."/>
            <person name="Buckel W."/>
            <person name="Daniel R."/>
        </authorList>
    </citation>
    <scope>NUCLEOTIDE SEQUENCE [LARGE SCALE GENOMIC DNA]</scope>
    <source>
        <strain evidence="13 15">X2</strain>
    </source>
</reference>